<dbReference type="SMART" id="SM00827">
    <property type="entry name" value="PKS_AT"/>
    <property type="match status" value="1"/>
</dbReference>
<name>A0A1E5L6U7_9FIRM</name>
<dbReference type="Gene3D" id="3.30.70.250">
    <property type="entry name" value="Malonyl-CoA ACP transacylase, ACP-binding"/>
    <property type="match status" value="1"/>
</dbReference>
<dbReference type="PANTHER" id="PTHR42681">
    <property type="entry name" value="MALONYL-COA-ACYL CARRIER PROTEIN TRANSACYLASE, MITOCHONDRIAL"/>
    <property type="match status" value="1"/>
</dbReference>
<dbReference type="PANTHER" id="PTHR42681:SF1">
    <property type="entry name" value="MALONYL-COA-ACYL CARRIER PROTEIN TRANSACYLASE, MITOCHONDRIAL"/>
    <property type="match status" value="1"/>
</dbReference>
<protein>
    <recommendedName>
        <fullName evidence="4">Malonyl CoA-acyl carrier protein transacylase</fullName>
        <ecNumber evidence="4">2.3.1.39</ecNumber>
    </recommendedName>
</protein>
<dbReference type="EC" id="2.3.1.39" evidence="4"/>
<evidence type="ECO:0000313" key="7">
    <source>
        <dbReference type="EMBL" id="OEH85778.1"/>
    </source>
</evidence>
<dbReference type="OrthoDB" id="9805460at2"/>
<evidence type="ECO:0000256" key="4">
    <source>
        <dbReference type="PIRNR" id="PIRNR000446"/>
    </source>
</evidence>
<sequence length="314" mass="33884">MGKVAFVFPGQGSQTIGMGKEFIENISIAQELFEKADEVLGFSLTQLCLEGPEEDLKKTYNTQPALLTASIAALYAMEAMGLHVKPDYVAGHSLGEYSALVAAKGLKFEDAVQLVRKRGQAMEEAVPQGQGAMSAIMGMDRELLHQICEEVSNDGHFVQLANINCPGQIVISGHVDAVQEAGEKAKAQGARKVIPLVVSGPFHSKLMVPAQLKLKEEIAQLTVEDLQTPLVANVTANAVTKSEQVRELLVEQVTSSVLWEDSILYLIQQGVDTFIEIGPGKVLSGLIKKIDRSVQVFNIEDMASLQVTKQGLGL</sequence>
<dbReference type="InterPro" id="IPR050858">
    <property type="entry name" value="Mal-CoA-ACP_Trans/PKS_FabD"/>
</dbReference>
<gene>
    <name evidence="7" type="ORF">BHU72_03070</name>
</gene>
<evidence type="ECO:0000256" key="1">
    <source>
        <dbReference type="ARBA" id="ARBA00022679"/>
    </source>
</evidence>
<dbReference type="RefSeq" id="WP_069701861.1">
    <property type="nucleotide sequence ID" value="NZ_MJAT01000012.1"/>
</dbReference>
<dbReference type="Proteomes" id="UP000095255">
    <property type="component" value="Unassembled WGS sequence"/>
</dbReference>
<dbReference type="GO" id="GO:0005829">
    <property type="term" value="C:cytosol"/>
    <property type="evidence" value="ECO:0007669"/>
    <property type="project" value="TreeGrafter"/>
</dbReference>
<dbReference type="GO" id="GO:0004314">
    <property type="term" value="F:[acyl-carrier-protein] S-malonyltransferase activity"/>
    <property type="evidence" value="ECO:0007669"/>
    <property type="project" value="UniProtKB-EC"/>
</dbReference>
<dbReference type="InterPro" id="IPR024925">
    <property type="entry name" value="Malonyl_CoA-ACP_transAc"/>
</dbReference>
<reference evidence="7 8" key="1">
    <citation type="submission" date="2016-09" db="EMBL/GenBank/DDBJ databases">
        <title>Desulfuribacillus arsenicus sp. nov., an obligately anaerobic, dissimilatory arsenic- and antimonate-reducing bacterium isolated from anoxic sediments.</title>
        <authorList>
            <person name="Abin C.A."/>
            <person name="Hollibaugh J.T."/>
        </authorList>
    </citation>
    <scope>NUCLEOTIDE SEQUENCE [LARGE SCALE GENOMIC DNA]</scope>
    <source>
        <strain evidence="7 8">MLFW-2</strain>
    </source>
</reference>
<evidence type="ECO:0000256" key="5">
    <source>
        <dbReference type="PIRSR" id="PIRSR000446-1"/>
    </source>
</evidence>
<dbReference type="PIRSF" id="PIRSF000446">
    <property type="entry name" value="Mct"/>
    <property type="match status" value="1"/>
</dbReference>
<feature type="domain" description="Malonyl-CoA:ACP transacylase (MAT)" evidence="6">
    <location>
        <begin position="7"/>
        <end position="310"/>
    </location>
</feature>
<keyword evidence="8" id="KW-1185">Reference proteome</keyword>
<accession>A0A1E5L6U7</accession>
<comment type="caution">
    <text evidence="7">The sequence shown here is derived from an EMBL/GenBank/DDBJ whole genome shotgun (WGS) entry which is preliminary data.</text>
</comment>
<comment type="similarity">
    <text evidence="4">Belongs to the fabD family.</text>
</comment>
<dbReference type="NCBIfam" id="TIGR00128">
    <property type="entry name" value="fabD"/>
    <property type="match status" value="1"/>
</dbReference>
<dbReference type="InterPro" id="IPR004410">
    <property type="entry name" value="Malonyl_CoA-ACP_transAc_FabD"/>
</dbReference>
<dbReference type="AlphaFoldDB" id="A0A1E5L6U7"/>
<dbReference type="EMBL" id="MJAT01000012">
    <property type="protein sequence ID" value="OEH85778.1"/>
    <property type="molecule type" value="Genomic_DNA"/>
</dbReference>
<evidence type="ECO:0000259" key="6">
    <source>
        <dbReference type="SMART" id="SM00827"/>
    </source>
</evidence>
<organism evidence="7 8">
    <name type="scientific">Desulfuribacillus stibiiarsenatis</name>
    <dbReference type="NCBI Taxonomy" id="1390249"/>
    <lineage>
        <taxon>Bacteria</taxon>
        <taxon>Bacillati</taxon>
        <taxon>Bacillota</taxon>
        <taxon>Desulfuribacillia</taxon>
        <taxon>Desulfuribacillales</taxon>
        <taxon>Desulfuribacillaceae</taxon>
        <taxon>Desulfuribacillus</taxon>
    </lineage>
</organism>
<dbReference type="GO" id="GO:0006633">
    <property type="term" value="P:fatty acid biosynthetic process"/>
    <property type="evidence" value="ECO:0007669"/>
    <property type="project" value="TreeGrafter"/>
</dbReference>
<dbReference type="Gene3D" id="3.40.366.10">
    <property type="entry name" value="Malonyl-Coenzyme A Acyl Carrier Protein, domain 2"/>
    <property type="match status" value="1"/>
</dbReference>
<evidence type="ECO:0000256" key="3">
    <source>
        <dbReference type="ARBA" id="ARBA00048462"/>
    </source>
</evidence>
<dbReference type="Pfam" id="PF00698">
    <property type="entry name" value="Acyl_transf_1"/>
    <property type="match status" value="1"/>
</dbReference>
<dbReference type="SUPFAM" id="SSF55048">
    <property type="entry name" value="Probable ACP-binding domain of malonyl-CoA ACP transacylase"/>
    <property type="match status" value="1"/>
</dbReference>
<feature type="active site" evidence="5">
    <location>
        <position position="93"/>
    </location>
</feature>
<feature type="active site" evidence="5">
    <location>
        <position position="203"/>
    </location>
</feature>
<dbReference type="FunFam" id="3.30.70.250:FF:000001">
    <property type="entry name" value="Malonyl CoA-acyl carrier protein transacylase"/>
    <property type="match status" value="1"/>
</dbReference>
<keyword evidence="1 4" id="KW-0808">Transferase</keyword>
<dbReference type="InterPro" id="IPR016036">
    <property type="entry name" value="Malonyl_transacylase_ACP-bd"/>
</dbReference>
<dbReference type="SUPFAM" id="SSF52151">
    <property type="entry name" value="FabD/lysophospholipase-like"/>
    <property type="match status" value="1"/>
</dbReference>
<dbReference type="InterPro" id="IPR001227">
    <property type="entry name" value="Ac_transferase_dom_sf"/>
</dbReference>
<comment type="catalytic activity">
    <reaction evidence="3 4">
        <text>holo-[ACP] + malonyl-CoA = malonyl-[ACP] + CoA</text>
        <dbReference type="Rhea" id="RHEA:41792"/>
        <dbReference type="Rhea" id="RHEA-COMP:9623"/>
        <dbReference type="Rhea" id="RHEA-COMP:9685"/>
        <dbReference type="ChEBI" id="CHEBI:57287"/>
        <dbReference type="ChEBI" id="CHEBI:57384"/>
        <dbReference type="ChEBI" id="CHEBI:64479"/>
        <dbReference type="ChEBI" id="CHEBI:78449"/>
        <dbReference type="EC" id="2.3.1.39"/>
    </reaction>
</comment>
<dbReference type="InterPro" id="IPR014043">
    <property type="entry name" value="Acyl_transferase_dom"/>
</dbReference>
<evidence type="ECO:0000256" key="2">
    <source>
        <dbReference type="ARBA" id="ARBA00023315"/>
    </source>
</evidence>
<dbReference type="InterPro" id="IPR016035">
    <property type="entry name" value="Acyl_Trfase/lysoPLipase"/>
</dbReference>
<keyword evidence="2 4" id="KW-0012">Acyltransferase</keyword>
<dbReference type="STRING" id="1390249.BHU72_03070"/>
<proteinExistence type="inferred from homology"/>
<evidence type="ECO:0000313" key="8">
    <source>
        <dbReference type="Proteomes" id="UP000095255"/>
    </source>
</evidence>